<evidence type="ECO:0000313" key="2">
    <source>
        <dbReference type="EMBL" id="WOB10353.1"/>
    </source>
</evidence>
<keyword evidence="3" id="KW-1185">Reference proteome</keyword>
<evidence type="ECO:0000259" key="1">
    <source>
        <dbReference type="Pfam" id="PF07883"/>
    </source>
</evidence>
<feature type="domain" description="Cupin type-2" evidence="1">
    <location>
        <begin position="70"/>
        <end position="138"/>
    </location>
</feature>
<dbReference type="RefSeq" id="WP_316703260.1">
    <property type="nucleotide sequence ID" value="NZ_CP136336.1"/>
</dbReference>
<organism evidence="2 3">
    <name type="scientific">Piscinibacter gummiphilus</name>
    <dbReference type="NCBI Taxonomy" id="946333"/>
    <lineage>
        <taxon>Bacteria</taxon>
        <taxon>Pseudomonadati</taxon>
        <taxon>Pseudomonadota</taxon>
        <taxon>Betaproteobacteria</taxon>
        <taxon>Burkholderiales</taxon>
        <taxon>Sphaerotilaceae</taxon>
        <taxon>Piscinibacter</taxon>
    </lineage>
</organism>
<dbReference type="InterPro" id="IPR011051">
    <property type="entry name" value="RmlC_Cupin_sf"/>
</dbReference>
<gene>
    <name evidence="2" type="ORF">RXV79_09890</name>
</gene>
<reference evidence="2 3" key="1">
    <citation type="submission" date="2023-10" db="EMBL/GenBank/DDBJ databases">
        <title>Bacteria for the degradation of biodegradable plastic PBAT(Polybutylene adipate terephthalate).</title>
        <authorList>
            <person name="Weon H.-Y."/>
            <person name="Yeon J."/>
        </authorList>
    </citation>
    <scope>NUCLEOTIDE SEQUENCE [LARGE SCALE GENOMIC DNA]</scope>
    <source>
        <strain evidence="2 3">SBD 7-3</strain>
    </source>
</reference>
<evidence type="ECO:0000313" key="3">
    <source>
        <dbReference type="Proteomes" id="UP001303946"/>
    </source>
</evidence>
<dbReference type="Pfam" id="PF07883">
    <property type="entry name" value="Cupin_2"/>
    <property type="match status" value="1"/>
</dbReference>
<dbReference type="InterPro" id="IPR014710">
    <property type="entry name" value="RmlC-like_jellyroll"/>
</dbReference>
<proteinExistence type="predicted"/>
<dbReference type="SUPFAM" id="SSF51182">
    <property type="entry name" value="RmlC-like cupins"/>
    <property type="match status" value="1"/>
</dbReference>
<dbReference type="EMBL" id="CP136336">
    <property type="protein sequence ID" value="WOB10353.1"/>
    <property type="molecule type" value="Genomic_DNA"/>
</dbReference>
<accession>A0ABZ0CZG1</accession>
<dbReference type="Gene3D" id="2.60.120.10">
    <property type="entry name" value="Jelly Rolls"/>
    <property type="match status" value="1"/>
</dbReference>
<dbReference type="InterPro" id="IPR013096">
    <property type="entry name" value="Cupin_2"/>
</dbReference>
<name>A0ABZ0CZG1_9BURK</name>
<sequence>MRAILPKAPRAASDQWLFWAMPWPGPLRRLPGMHVFHHQHLMRLAHDREGEQHFCAIGPPCGVHDFQVWVHTLPPGAHTPLQRHSGSFACLAFSGSGKLLLDGGPVRFQAPCTLVVPPGCDFQITNNSALPLRVLSVFTAEPVAR</sequence>
<dbReference type="Proteomes" id="UP001303946">
    <property type="component" value="Chromosome"/>
</dbReference>
<protein>
    <submittedName>
        <fullName evidence="2">Cupin domain-containing protein</fullName>
    </submittedName>
</protein>